<proteinExistence type="predicted"/>
<protein>
    <submittedName>
        <fullName evidence="2">Uncharacterized protein</fullName>
    </submittedName>
</protein>
<comment type="caution">
    <text evidence="2">The sequence shown here is derived from an EMBL/GenBank/DDBJ whole genome shotgun (WGS) entry which is preliminary data.</text>
</comment>
<evidence type="ECO:0000313" key="3">
    <source>
        <dbReference type="Proteomes" id="UP001449225"/>
    </source>
</evidence>
<evidence type="ECO:0000256" key="1">
    <source>
        <dbReference type="SAM" id="SignalP"/>
    </source>
</evidence>
<feature type="chain" id="PRO_5046710037" evidence="1">
    <location>
        <begin position="23"/>
        <end position="145"/>
    </location>
</feature>
<name>A0ABU9TQY7_9GAMM</name>
<sequence length="145" mass="16181">MESLKPPLLVTMLMLLAPPTLAVNGDDPVKSAFAQCKSIDDAAARLRCYDDLVIDELMATDEPRFAGKHTLKTDPFTITQPTQLRYQSDGVIFVMAVFNEQGEIIENLHIGGGGEGRYLLESPGRYYLQMNGSTTWRVWFESPPK</sequence>
<dbReference type="RefSeq" id="WP_342854130.1">
    <property type="nucleotide sequence ID" value="NZ_JBBMRA010000005.1"/>
</dbReference>
<accession>A0ABU9TQY7</accession>
<keyword evidence="1" id="KW-0732">Signal</keyword>
<feature type="signal peptide" evidence="1">
    <location>
        <begin position="1"/>
        <end position="22"/>
    </location>
</feature>
<organism evidence="2 3">
    <name type="scientific">Neptuniibacter pectenicola</name>
    <dbReference type="NCBI Taxonomy" id="1806669"/>
    <lineage>
        <taxon>Bacteria</taxon>
        <taxon>Pseudomonadati</taxon>
        <taxon>Pseudomonadota</taxon>
        <taxon>Gammaproteobacteria</taxon>
        <taxon>Oceanospirillales</taxon>
        <taxon>Oceanospirillaceae</taxon>
        <taxon>Neptuniibacter</taxon>
    </lineage>
</organism>
<gene>
    <name evidence="2" type="ORF">WNY58_07010</name>
</gene>
<evidence type="ECO:0000313" key="2">
    <source>
        <dbReference type="EMBL" id="MEM5536139.1"/>
    </source>
</evidence>
<keyword evidence="3" id="KW-1185">Reference proteome</keyword>
<dbReference type="EMBL" id="JBBMRA010000005">
    <property type="protein sequence ID" value="MEM5536139.1"/>
    <property type="molecule type" value="Genomic_DNA"/>
</dbReference>
<dbReference type="Proteomes" id="UP001449225">
    <property type="component" value="Unassembled WGS sequence"/>
</dbReference>
<reference evidence="2 3" key="1">
    <citation type="submission" date="2024-03" db="EMBL/GenBank/DDBJ databases">
        <title>Community enrichment and isolation of bacterial strains for fucoidan degradation.</title>
        <authorList>
            <person name="Sichert A."/>
        </authorList>
    </citation>
    <scope>NUCLEOTIDE SEQUENCE [LARGE SCALE GENOMIC DNA]</scope>
    <source>
        <strain evidence="2 3">AS76</strain>
    </source>
</reference>